<evidence type="ECO:0008006" key="3">
    <source>
        <dbReference type="Google" id="ProtNLM"/>
    </source>
</evidence>
<evidence type="ECO:0000313" key="2">
    <source>
        <dbReference type="Proteomes" id="UP000053562"/>
    </source>
</evidence>
<dbReference type="OrthoDB" id="10291928at2759"/>
<name>A0A0J9S226_PLAVI</name>
<sequence>MAQGKAHYGFFDNIKKYFDQENKFDSKTEIGNDYFCTDIKDHSGGFTQITKYCKDFVNFFTFLKKNIKNDPNLLIDEQYPEFLNYWLNDKLRGSSITDAVRAYFYKELEGNYYLFDRERKLKGNIYDIENNGYIKMNLLYRLYKKYYKLKDKAETDCSDFLKYCKDNYTIALKKCYDDRDRA</sequence>
<dbReference type="EMBL" id="KQ234613">
    <property type="protein sequence ID" value="KMZ76801.1"/>
    <property type="molecule type" value="Genomic_DNA"/>
</dbReference>
<organism evidence="1 2">
    <name type="scientific">Plasmodium vivax India VII</name>
    <dbReference type="NCBI Taxonomy" id="1077284"/>
    <lineage>
        <taxon>Eukaryota</taxon>
        <taxon>Sar</taxon>
        <taxon>Alveolata</taxon>
        <taxon>Apicomplexa</taxon>
        <taxon>Aconoidasida</taxon>
        <taxon>Haemosporida</taxon>
        <taxon>Plasmodiidae</taxon>
        <taxon>Plasmodium</taxon>
        <taxon>Plasmodium (Plasmodium)</taxon>
    </lineage>
</organism>
<gene>
    <name evidence="1" type="ORF">PVIIG_06430</name>
</gene>
<dbReference type="AlphaFoldDB" id="A0A0J9S226"/>
<evidence type="ECO:0000313" key="1">
    <source>
        <dbReference type="EMBL" id="KMZ76801.1"/>
    </source>
</evidence>
<accession>A0A0J9S226</accession>
<reference evidence="1 2" key="1">
    <citation type="submission" date="2011-08" db="EMBL/GenBank/DDBJ databases">
        <title>The Genome Sequence of Plasmodium vivax India VII.</title>
        <authorList>
            <consortium name="The Broad Institute Genome Sequencing Platform"/>
            <consortium name="The Broad Institute Genome Sequencing Center for Infectious Disease"/>
            <person name="Neafsey D."/>
            <person name="Carlton J."/>
            <person name="Barnwell J."/>
            <person name="Collins W."/>
            <person name="Escalante A."/>
            <person name="Mullikin J."/>
            <person name="Saul A."/>
            <person name="Guigo R."/>
            <person name="Camara F."/>
            <person name="Young S.K."/>
            <person name="Zeng Q."/>
            <person name="Gargeya S."/>
            <person name="Fitzgerald M."/>
            <person name="Haas B."/>
            <person name="Abouelleil A."/>
            <person name="Alvarado L."/>
            <person name="Arachchi H.M."/>
            <person name="Berlin A."/>
            <person name="Brown A."/>
            <person name="Chapman S.B."/>
            <person name="Chen Z."/>
            <person name="Dunbar C."/>
            <person name="Freedman E."/>
            <person name="Gearin G."/>
            <person name="Gellesch M."/>
            <person name="Goldberg J."/>
            <person name="Griggs A."/>
            <person name="Gujja S."/>
            <person name="Heiman D."/>
            <person name="Howarth C."/>
            <person name="Larson L."/>
            <person name="Lui A."/>
            <person name="MacDonald P.J.P."/>
            <person name="Montmayeur A."/>
            <person name="Murphy C."/>
            <person name="Neiman D."/>
            <person name="Pearson M."/>
            <person name="Priest M."/>
            <person name="Roberts A."/>
            <person name="Saif S."/>
            <person name="Shea T."/>
            <person name="Shenoy N."/>
            <person name="Sisk P."/>
            <person name="Stolte C."/>
            <person name="Sykes S."/>
            <person name="Wortman J."/>
            <person name="Nusbaum C."/>
            <person name="Birren B."/>
        </authorList>
    </citation>
    <scope>NUCLEOTIDE SEQUENCE [LARGE SCALE GENOMIC DNA]</scope>
    <source>
        <strain evidence="1 2">India VII</strain>
    </source>
</reference>
<protein>
    <recommendedName>
        <fullName evidence="3">PIR Superfamily Protein</fullName>
    </recommendedName>
</protein>
<dbReference type="Proteomes" id="UP000053562">
    <property type="component" value="Unassembled WGS sequence"/>
</dbReference>
<proteinExistence type="predicted"/>